<dbReference type="EMBL" id="GGMR01007356">
    <property type="protein sequence ID" value="MBY19975.1"/>
    <property type="molecule type" value="Transcribed_RNA"/>
</dbReference>
<evidence type="ECO:0000313" key="2">
    <source>
        <dbReference type="EMBL" id="MBY19975.1"/>
    </source>
</evidence>
<keyword evidence="1" id="KW-0472">Membrane</keyword>
<evidence type="ECO:0000256" key="1">
    <source>
        <dbReference type="SAM" id="Phobius"/>
    </source>
</evidence>
<evidence type="ECO:0008006" key="3">
    <source>
        <dbReference type="Google" id="ProtNLM"/>
    </source>
</evidence>
<keyword evidence="1" id="KW-0812">Transmembrane</keyword>
<name>A0A2S2NS52_SCHGA</name>
<organism evidence="2">
    <name type="scientific">Schizaphis graminum</name>
    <name type="common">Green bug aphid</name>
    <dbReference type="NCBI Taxonomy" id="13262"/>
    <lineage>
        <taxon>Eukaryota</taxon>
        <taxon>Metazoa</taxon>
        <taxon>Ecdysozoa</taxon>
        <taxon>Arthropoda</taxon>
        <taxon>Hexapoda</taxon>
        <taxon>Insecta</taxon>
        <taxon>Pterygota</taxon>
        <taxon>Neoptera</taxon>
        <taxon>Paraneoptera</taxon>
        <taxon>Hemiptera</taxon>
        <taxon>Sternorrhyncha</taxon>
        <taxon>Aphidomorpha</taxon>
        <taxon>Aphidoidea</taxon>
        <taxon>Aphididae</taxon>
        <taxon>Aphidini</taxon>
        <taxon>Schizaphis</taxon>
    </lineage>
</organism>
<proteinExistence type="predicted"/>
<dbReference type="AlphaFoldDB" id="A0A2S2NS52"/>
<sequence length="538" mass="62940">MRSTQNHKDFELCVTLIKIIIESQLIFKEDTLFIKEFIPSKHFKYPLFLTKQKSLTLLVLCIFCGIMNMFFSKYWDVWTTVGLLIFWFGCVFMDVIYNLKQNRTIKNTIMKTIQSMEKLSLLVQKSTHFLQECNNLHKSYYDTYAGKNPNTFNYLLMPEFKYLLITVLQELINNLVNNVSEVHTFFPLKDSVSNIVYLYRTDCKIDLNNTSFENINKAKYTYFLLQSEFLKQSALCLCPALWTSCSSFHVNRLIETIGEIEKVYSNSYNILYDEYNIYSMFKNTNTIEHSKQSVQDNNRNSDLKLKIYSVRHFLQNMMVHVRFMEDSIENSSAYSADDINNTLNVLIKEGNVFNELISSLQIYILKTNNDQTDKTILTNDSIGVIDHIDTETNEPIKEVCEDELFFGVSEEPTEKKENTFCDEIVFDKSNNHNLMLELKVALKDKQEEWKQRECKLLEKHPQLNDFSDDEECNEKHVQYINKVRKVAVDLPPDEYFSMQLPNKSFASEIAMIACKRNTAIECFGDDSDSNISIDSNDS</sequence>
<protein>
    <recommendedName>
        <fullName evidence="3">Vezatin</fullName>
    </recommendedName>
</protein>
<gene>
    <name evidence="2" type="ORF">g.113302</name>
</gene>
<keyword evidence="1" id="KW-1133">Transmembrane helix</keyword>
<feature type="transmembrane region" description="Helical" evidence="1">
    <location>
        <begin position="77"/>
        <end position="97"/>
    </location>
</feature>
<feature type="transmembrane region" description="Helical" evidence="1">
    <location>
        <begin position="54"/>
        <end position="71"/>
    </location>
</feature>
<reference evidence="2" key="1">
    <citation type="submission" date="2018-04" db="EMBL/GenBank/DDBJ databases">
        <title>Transcriptome of Schizaphis graminum biotype I.</title>
        <authorList>
            <person name="Scully E.D."/>
            <person name="Geib S.M."/>
            <person name="Palmer N.A."/>
            <person name="Koch K."/>
            <person name="Bradshaw J."/>
            <person name="Heng-Moss T."/>
            <person name="Sarath G."/>
        </authorList>
    </citation>
    <scope>NUCLEOTIDE SEQUENCE</scope>
</reference>
<accession>A0A2S2NS52</accession>